<feature type="transmembrane region" description="Helical" evidence="1">
    <location>
        <begin position="386"/>
        <end position="410"/>
    </location>
</feature>
<dbReference type="SUPFAM" id="SSF82866">
    <property type="entry name" value="Multidrug efflux transporter AcrB transmembrane domain"/>
    <property type="match status" value="2"/>
</dbReference>
<sequence length="1032" mass="112146">MVLSDISIRRPVFATVVNLVILLVGIICYERLAVRLIPKVDTPVVTVATTYPGASAQVVESQITTPIEEQLSGIEGIDYIGSVSREESSQITVRFRLDRDPDSAAADVRDRVALARDFLPQEAREPVVQKQEADAQPIIYLAFSSDRHSELEIADIADRLVKDRVQNLAGVAQAQVYGNKYAMRLWLDPARLAAFSMTPADVEAALRKQNVEIPAGRIESTQREFSVLSETDLRTPEQFGAIVLRTGADGYSVRVRDIARVELGADQARFRARYNGRNAVPLGVVKQATANPLAISEGLHKLLPEITRTLPEGMKVEIAHDTTIFIERSIAEVYTTIAEAMVLVVIVIFLFLRSGRATLIPIVTIPVSLIGAFAVMYVFGFSINTLTLLAMVLAIGLVVDDAIVMLENIYRHIEEGMPPMQAALKGSKEIGFAIVAMTLTLAAVYVPLAFSTGRTGRLFIEFALTLAGAVIVSGFTALTLSPMMCSRLLKHSEKHGKAYEFGEKVLNGLQRGYERGLKWSMRQRAIVLGGAAIVFAGLMGIFLLKLLPNELAPQEDQGLVIGFGMAPEGATPEYTDSYAKQMEATFAKLPGVDRYFQIVGFPTVTQTIGFVGLKDWTQRPMPAGALQGMLFPQFMNIPGLLAFPVLPPPLGADDFGQPVSFIVQTTGTWEDLEKISDGLLAKIRQNPKLTNADTDLKLNKPQLKIEMDRDKVASVGANVDEVGRTLESLLGGRQVTRFKRGSEQYDVIVQVDNEGRRVPEQLSAIYVRNADGGMVQMANLVTANESVAAKELNHFNRLRSATISAGLAPGYSMGEALDWLAGAVKEVASDAQYDFSGQSREFRESSSAFALLFALALVFIYLVLAAQFESWIDPFIILFSVPLAAFGGLACLVIVNWVAATGFTHQAGSWNIYTQIGLITLVGLIAKHGIMIVEFANQLQEQGHSKASAAFEAARLRLRPILMTTGAMVLGALPLAIATGAGAEARHQIGWVIVGGMGFGTLLTLFVVPVVYVLLARKHVPHETYEGEPAAA</sequence>
<evidence type="ECO:0000313" key="3">
    <source>
        <dbReference type="Proteomes" id="UP001165498"/>
    </source>
</evidence>
<dbReference type="EMBL" id="JANFQO010000004">
    <property type="protein sequence ID" value="MCQ4164339.1"/>
    <property type="molecule type" value="Genomic_DNA"/>
</dbReference>
<dbReference type="SUPFAM" id="SSF82714">
    <property type="entry name" value="Multidrug efflux transporter AcrB TolC docking domain, DN and DC subdomains"/>
    <property type="match status" value="2"/>
</dbReference>
<feature type="transmembrane region" description="Helical" evidence="1">
    <location>
        <begin position="875"/>
        <end position="900"/>
    </location>
</feature>
<dbReference type="PANTHER" id="PTHR32063:SF14">
    <property type="entry name" value="BLL4319 PROTEIN"/>
    <property type="match status" value="1"/>
</dbReference>
<feature type="transmembrane region" description="Helical" evidence="1">
    <location>
        <begin position="961"/>
        <end position="983"/>
    </location>
</feature>
<feature type="transmembrane region" description="Helical" evidence="1">
    <location>
        <begin position="912"/>
        <end position="936"/>
    </location>
</feature>
<name>A0ABT1QPX0_9GAMM</name>
<dbReference type="Gene3D" id="3.30.70.1440">
    <property type="entry name" value="Multidrug efflux transporter AcrB pore domain"/>
    <property type="match status" value="1"/>
</dbReference>
<feature type="transmembrane region" description="Helical" evidence="1">
    <location>
        <begin position="462"/>
        <end position="480"/>
    </location>
</feature>
<dbReference type="PRINTS" id="PR00702">
    <property type="entry name" value="ACRIFLAVINRP"/>
</dbReference>
<gene>
    <name evidence="2" type="ORF">NM961_06400</name>
</gene>
<dbReference type="Proteomes" id="UP001165498">
    <property type="component" value="Unassembled WGS sequence"/>
</dbReference>
<feature type="transmembrane region" description="Helical" evidence="1">
    <location>
        <begin position="12"/>
        <end position="32"/>
    </location>
</feature>
<dbReference type="Gene3D" id="1.20.1640.10">
    <property type="entry name" value="Multidrug efflux transporter AcrB transmembrane domain"/>
    <property type="match status" value="2"/>
</dbReference>
<keyword evidence="1" id="KW-0472">Membrane</keyword>
<dbReference type="InterPro" id="IPR001036">
    <property type="entry name" value="Acrflvin-R"/>
</dbReference>
<feature type="transmembrane region" description="Helical" evidence="1">
    <location>
        <begin position="848"/>
        <end position="868"/>
    </location>
</feature>
<keyword evidence="1" id="KW-1133">Transmembrane helix</keyword>
<proteinExistence type="predicted"/>
<reference evidence="2" key="1">
    <citation type="submission" date="2022-07" db="EMBL/GenBank/DDBJ databases">
        <title>Tahibacter sp., a new gammaproteobacterium isolated from the silt sample collected at pig farm.</title>
        <authorList>
            <person name="Chen H."/>
        </authorList>
    </citation>
    <scope>NUCLEOTIDE SEQUENCE</scope>
    <source>
        <strain evidence="2">P2K</strain>
    </source>
</reference>
<feature type="transmembrane region" description="Helical" evidence="1">
    <location>
        <begin position="359"/>
        <end position="380"/>
    </location>
</feature>
<dbReference type="RefSeq" id="WP_255913086.1">
    <property type="nucleotide sequence ID" value="NZ_JANFQO010000004.1"/>
</dbReference>
<protein>
    <submittedName>
        <fullName evidence="2">Efflux RND transporter permease subunit</fullName>
    </submittedName>
</protein>
<feature type="transmembrane region" description="Helical" evidence="1">
    <location>
        <begin position="989"/>
        <end position="1015"/>
    </location>
</feature>
<evidence type="ECO:0000313" key="2">
    <source>
        <dbReference type="EMBL" id="MCQ4164339.1"/>
    </source>
</evidence>
<dbReference type="InterPro" id="IPR027463">
    <property type="entry name" value="AcrB_DN_DC_subdom"/>
</dbReference>
<feature type="transmembrane region" description="Helical" evidence="1">
    <location>
        <begin position="430"/>
        <end position="450"/>
    </location>
</feature>
<dbReference type="Gene3D" id="3.30.70.1430">
    <property type="entry name" value="Multidrug efflux transporter AcrB pore domain"/>
    <property type="match status" value="2"/>
</dbReference>
<dbReference type="PANTHER" id="PTHR32063">
    <property type="match status" value="1"/>
</dbReference>
<keyword evidence="3" id="KW-1185">Reference proteome</keyword>
<feature type="transmembrane region" description="Helical" evidence="1">
    <location>
        <begin position="333"/>
        <end position="352"/>
    </location>
</feature>
<feature type="transmembrane region" description="Helical" evidence="1">
    <location>
        <begin position="525"/>
        <end position="547"/>
    </location>
</feature>
<organism evidence="2 3">
    <name type="scientific">Tahibacter harae</name>
    <dbReference type="NCBI Taxonomy" id="2963937"/>
    <lineage>
        <taxon>Bacteria</taxon>
        <taxon>Pseudomonadati</taxon>
        <taxon>Pseudomonadota</taxon>
        <taxon>Gammaproteobacteria</taxon>
        <taxon>Lysobacterales</taxon>
        <taxon>Rhodanobacteraceae</taxon>
        <taxon>Tahibacter</taxon>
    </lineage>
</organism>
<dbReference type="Gene3D" id="3.30.70.1320">
    <property type="entry name" value="Multidrug efflux transporter AcrB pore domain like"/>
    <property type="match status" value="1"/>
</dbReference>
<comment type="caution">
    <text evidence="2">The sequence shown here is derived from an EMBL/GenBank/DDBJ whole genome shotgun (WGS) entry which is preliminary data.</text>
</comment>
<dbReference type="SUPFAM" id="SSF82693">
    <property type="entry name" value="Multidrug efflux transporter AcrB pore domain, PN1, PN2, PC1 and PC2 subdomains"/>
    <property type="match status" value="3"/>
</dbReference>
<evidence type="ECO:0000256" key="1">
    <source>
        <dbReference type="SAM" id="Phobius"/>
    </source>
</evidence>
<keyword evidence="1" id="KW-0812">Transmembrane</keyword>
<accession>A0ABT1QPX0</accession>
<dbReference type="Pfam" id="PF00873">
    <property type="entry name" value="ACR_tran"/>
    <property type="match status" value="1"/>
</dbReference>
<dbReference type="Gene3D" id="3.30.2090.10">
    <property type="entry name" value="Multidrug efflux transporter AcrB TolC docking domain, DN and DC subdomains"/>
    <property type="match status" value="2"/>
</dbReference>